<reference evidence="1 2" key="1">
    <citation type="submission" date="2016-12" db="EMBL/GenBank/DDBJ databases">
        <title>Draft genome sequences of strains Salinicola socius SMB35, Salinicola sp. MH3R3-1 and Chromohalobacter sp. SMB17 from the Verkhnekamsk potash mining region of Russia.</title>
        <authorList>
            <person name="Mavrodi D.V."/>
            <person name="Olsson B.E."/>
            <person name="Korsakova E.S."/>
            <person name="Pyankova A."/>
            <person name="Mavrodi O.V."/>
            <person name="Plotnikova E.G."/>
        </authorList>
    </citation>
    <scope>NUCLEOTIDE SEQUENCE [LARGE SCALE GENOMIC DNA]</scope>
    <source>
        <strain evidence="1 2">SMB35</strain>
    </source>
</reference>
<name>A0A1Q8SXL0_9GAMM</name>
<dbReference type="EMBL" id="MSDO01000001">
    <property type="protein sequence ID" value="OLO06092.1"/>
    <property type="molecule type" value="Genomic_DNA"/>
</dbReference>
<evidence type="ECO:0000313" key="1">
    <source>
        <dbReference type="EMBL" id="OLO06092.1"/>
    </source>
</evidence>
<dbReference type="RefSeq" id="WP_075568262.1">
    <property type="nucleotide sequence ID" value="NZ_MSDO01000001.1"/>
</dbReference>
<proteinExistence type="predicted"/>
<organism evidence="1 2">
    <name type="scientific">Salinicola socius</name>
    <dbReference type="NCBI Taxonomy" id="404433"/>
    <lineage>
        <taxon>Bacteria</taxon>
        <taxon>Pseudomonadati</taxon>
        <taxon>Pseudomonadota</taxon>
        <taxon>Gammaproteobacteria</taxon>
        <taxon>Oceanospirillales</taxon>
        <taxon>Halomonadaceae</taxon>
        <taxon>Salinicola</taxon>
    </lineage>
</organism>
<accession>A0A1Q8SXL0</accession>
<protein>
    <submittedName>
        <fullName evidence="1">Uncharacterized protein</fullName>
    </submittedName>
</protein>
<dbReference type="OrthoDB" id="6170893at2"/>
<sequence>MCKRPDAPDNVSSRPFYARVLAGNSKLVGHWLMLGQADPDRLAMILADTARIAKLGEPESTPDGATLTHWSGDARPPRWAARTALFLLVQMPAKPLPRDEDEACAWAYCWLHNRDFEAFETARDSLPEHLRDRLSAPLAEAWQDFRGLRLV</sequence>
<gene>
    <name evidence="1" type="ORF">BTW07_00925</name>
</gene>
<evidence type="ECO:0000313" key="2">
    <source>
        <dbReference type="Proteomes" id="UP000186878"/>
    </source>
</evidence>
<comment type="caution">
    <text evidence="1">The sequence shown here is derived from an EMBL/GenBank/DDBJ whole genome shotgun (WGS) entry which is preliminary data.</text>
</comment>
<dbReference type="Proteomes" id="UP000186878">
    <property type="component" value="Unassembled WGS sequence"/>
</dbReference>
<dbReference type="AlphaFoldDB" id="A0A1Q8SXL0"/>
<keyword evidence="2" id="KW-1185">Reference proteome</keyword>